<dbReference type="EC" id="2.1.1.206" evidence="5"/>
<dbReference type="AlphaFoldDB" id="A0A075FS93"/>
<evidence type="ECO:0000256" key="12">
    <source>
        <dbReference type="ARBA" id="ARBA00029826"/>
    </source>
</evidence>
<proteinExistence type="inferred from homology"/>
<keyword evidence="8 14" id="KW-0489">Methyltransferase</keyword>
<organism evidence="14">
    <name type="scientific">uncultured marine thaumarchaeote AD1000_21_H05</name>
    <dbReference type="NCBI Taxonomy" id="1455901"/>
    <lineage>
        <taxon>Archaea</taxon>
        <taxon>Nitrososphaerota</taxon>
        <taxon>environmental samples</taxon>
    </lineage>
</organism>
<evidence type="ECO:0000256" key="5">
    <source>
        <dbReference type="ARBA" id="ARBA00012624"/>
    </source>
</evidence>
<keyword evidence="11" id="KW-0819">tRNA processing</keyword>
<dbReference type="Pfam" id="PF01994">
    <property type="entry name" value="Trm56"/>
    <property type="match status" value="1"/>
</dbReference>
<evidence type="ECO:0000256" key="8">
    <source>
        <dbReference type="ARBA" id="ARBA00022603"/>
    </source>
</evidence>
<dbReference type="GO" id="GO:0005737">
    <property type="term" value="C:cytoplasm"/>
    <property type="evidence" value="ECO:0007669"/>
    <property type="project" value="UniProtKB-SubCell"/>
</dbReference>
<gene>
    <name evidence="14" type="primary">atrm56</name>
</gene>
<sequence length="112" mass="12749">MEKIIRERKSNGVKIIHLTMYGQNINSVEMKIRNEDKILIVVGAEKVPREIYELADYNVAVGNQPHSEVSALGVLLDRIQQGKQFESGFENSERVIIPQKQGKDVRINKTTD</sequence>
<name>A0A075FS93_9ARCH</name>
<evidence type="ECO:0000256" key="7">
    <source>
        <dbReference type="ARBA" id="ARBA00022490"/>
    </source>
</evidence>
<evidence type="ECO:0000256" key="2">
    <source>
        <dbReference type="ARBA" id="ARBA00004496"/>
    </source>
</evidence>
<evidence type="ECO:0000256" key="11">
    <source>
        <dbReference type="ARBA" id="ARBA00022694"/>
    </source>
</evidence>
<comment type="subunit">
    <text evidence="4">Homodimer.</text>
</comment>
<evidence type="ECO:0000256" key="6">
    <source>
        <dbReference type="ARBA" id="ARBA00013709"/>
    </source>
</evidence>
<accession>A0A075FS93</accession>
<dbReference type="InterPro" id="IPR029028">
    <property type="entry name" value="Alpha/beta_knot_MTases"/>
</dbReference>
<dbReference type="GO" id="GO:0106059">
    <property type="term" value="F:tRNA (cytidine(56)-2'-O)-methyltransferase activity"/>
    <property type="evidence" value="ECO:0007669"/>
    <property type="project" value="UniProtKB-EC"/>
</dbReference>
<comment type="subcellular location">
    <subcellularLocation>
        <location evidence="2">Cytoplasm</location>
    </subcellularLocation>
</comment>
<evidence type="ECO:0000256" key="1">
    <source>
        <dbReference type="ARBA" id="ARBA00003959"/>
    </source>
</evidence>
<reference evidence="14" key="1">
    <citation type="journal article" date="2014" name="Genome Biol. Evol.">
        <title>Pangenome evidence for extensive interdomain horizontal transfer affecting lineage core and shell genes in uncultured planktonic thaumarchaeota and euryarchaeota.</title>
        <authorList>
            <person name="Deschamps P."/>
            <person name="Zivanovic Y."/>
            <person name="Moreira D."/>
            <person name="Rodriguez-Valera F."/>
            <person name="Lopez-Garcia P."/>
        </authorList>
    </citation>
    <scope>NUCLEOTIDE SEQUENCE</scope>
</reference>
<evidence type="ECO:0000256" key="3">
    <source>
        <dbReference type="ARBA" id="ARBA00010324"/>
    </source>
</evidence>
<evidence type="ECO:0000256" key="10">
    <source>
        <dbReference type="ARBA" id="ARBA00022691"/>
    </source>
</evidence>
<dbReference type="Gene3D" id="3.40.1280.10">
    <property type="match status" value="1"/>
</dbReference>
<keyword evidence="10" id="KW-0949">S-adenosyl-L-methionine</keyword>
<evidence type="ECO:0000313" key="14">
    <source>
        <dbReference type="EMBL" id="AIE92351.1"/>
    </source>
</evidence>
<comment type="catalytic activity">
    <reaction evidence="13">
        <text>cytidine(56) in tRNA + S-adenosyl-L-methionine = 2'-O-methylcytidine(56) in tRNA + S-adenosyl-L-homocysteine + H(+)</text>
        <dbReference type="Rhea" id="RHEA:42968"/>
        <dbReference type="Rhea" id="RHEA-COMP:10308"/>
        <dbReference type="Rhea" id="RHEA-COMP:10309"/>
        <dbReference type="ChEBI" id="CHEBI:15378"/>
        <dbReference type="ChEBI" id="CHEBI:57856"/>
        <dbReference type="ChEBI" id="CHEBI:59789"/>
        <dbReference type="ChEBI" id="CHEBI:74495"/>
        <dbReference type="ChEBI" id="CHEBI:82748"/>
        <dbReference type="EC" id="2.1.1.206"/>
    </reaction>
</comment>
<dbReference type="PANTHER" id="PTHR42197">
    <property type="entry name" value="TRNA (CYTIDINE(56)-2'-O)-METHYLTRANSFERASE"/>
    <property type="match status" value="1"/>
</dbReference>
<keyword evidence="7" id="KW-0963">Cytoplasm</keyword>
<dbReference type="InterPro" id="IPR029026">
    <property type="entry name" value="tRNA_m1G_MTases_N"/>
</dbReference>
<keyword evidence="9 14" id="KW-0808">Transferase</keyword>
<dbReference type="SUPFAM" id="SSF75217">
    <property type="entry name" value="alpha/beta knot"/>
    <property type="match status" value="1"/>
</dbReference>
<dbReference type="GO" id="GO:0002128">
    <property type="term" value="P:tRNA nucleoside ribose methylation"/>
    <property type="evidence" value="ECO:0007669"/>
    <property type="project" value="InterPro"/>
</dbReference>
<dbReference type="PANTHER" id="PTHR42197:SF1">
    <property type="entry name" value="TRNA (CYTIDINE(56)-2'-O)-METHYLTRANSFERASE"/>
    <property type="match status" value="1"/>
</dbReference>
<evidence type="ECO:0000256" key="9">
    <source>
        <dbReference type="ARBA" id="ARBA00022679"/>
    </source>
</evidence>
<comment type="similarity">
    <text evidence="3">Belongs to the aTrm56 family.</text>
</comment>
<protein>
    <recommendedName>
        <fullName evidence="6">tRNA (cytidine(56)-2'-O)-methyltransferase</fullName>
        <ecNumber evidence="5">2.1.1.206</ecNumber>
    </recommendedName>
    <alternativeName>
        <fullName evidence="12">tRNA ribose 2'-O-methyltransferase aTrm56</fullName>
    </alternativeName>
</protein>
<dbReference type="InterPro" id="IPR002845">
    <property type="entry name" value="tRNA_mtfrase_aTrm56"/>
</dbReference>
<evidence type="ECO:0000256" key="13">
    <source>
        <dbReference type="ARBA" id="ARBA00047792"/>
    </source>
</evidence>
<evidence type="ECO:0000256" key="4">
    <source>
        <dbReference type="ARBA" id="ARBA00011738"/>
    </source>
</evidence>
<comment type="function">
    <text evidence="1">Specifically catalyzes the AdoMet-dependent 2'-O-ribose methylation of cytidine at position 56 in tRNAs.</text>
</comment>
<dbReference type="EMBL" id="KF900363">
    <property type="protein sequence ID" value="AIE92351.1"/>
    <property type="molecule type" value="Genomic_DNA"/>
</dbReference>